<evidence type="ECO:0000313" key="2">
    <source>
        <dbReference type="EMBL" id="OIW24972.1"/>
    </source>
</evidence>
<sequence>MARCYTDDVSCRRVSLASWYTIRCGVPLEQTSGHMGTKHQDRRRSLARISSFRLHPNAQDSAERPGNAPRSTPPLHNGLASTPR</sequence>
<dbReference type="EMBL" id="KV875102">
    <property type="protein sequence ID" value="OIW24972.1"/>
    <property type="molecule type" value="Genomic_DNA"/>
</dbReference>
<keyword evidence="3" id="KW-1185">Reference proteome</keyword>
<evidence type="ECO:0000256" key="1">
    <source>
        <dbReference type="SAM" id="MobiDB-lite"/>
    </source>
</evidence>
<protein>
    <submittedName>
        <fullName evidence="2">Uncharacterized protein</fullName>
    </submittedName>
</protein>
<feature type="compositionally biased region" description="Basic residues" evidence="1">
    <location>
        <begin position="36"/>
        <end position="46"/>
    </location>
</feature>
<accession>A0A1J7J738</accession>
<evidence type="ECO:0000313" key="3">
    <source>
        <dbReference type="Proteomes" id="UP000182658"/>
    </source>
</evidence>
<gene>
    <name evidence="2" type="ORF">CONLIGDRAFT_636093</name>
</gene>
<name>A0A1J7J738_9PEZI</name>
<dbReference type="InParanoid" id="A0A1J7J738"/>
<organism evidence="2 3">
    <name type="scientific">Coniochaeta ligniaria NRRL 30616</name>
    <dbReference type="NCBI Taxonomy" id="1408157"/>
    <lineage>
        <taxon>Eukaryota</taxon>
        <taxon>Fungi</taxon>
        <taxon>Dikarya</taxon>
        <taxon>Ascomycota</taxon>
        <taxon>Pezizomycotina</taxon>
        <taxon>Sordariomycetes</taxon>
        <taxon>Sordariomycetidae</taxon>
        <taxon>Coniochaetales</taxon>
        <taxon>Coniochaetaceae</taxon>
        <taxon>Coniochaeta</taxon>
    </lineage>
</organism>
<dbReference type="Proteomes" id="UP000182658">
    <property type="component" value="Unassembled WGS sequence"/>
</dbReference>
<feature type="region of interest" description="Disordered" evidence="1">
    <location>
        <begin position="29"/>
        <end position="84"/>
    </location>
</feature>
<dbReference type="AlphaFoldDB" id="A0A1J7J738"/>
<reference evidence="2 3" key="1">
    <citation type="submission" date="2016-10" db="EMBL/GenBank/DDBJ databases">
        <title>Draft genome sequence of Coniochaeta ligniaria NRRL30616, a lignocellulolytic fungus for bioabatement of inhibitors in plant biomass hydrolysates.</title>
        <authorList>
            <consortium name="DOE Joint Genome Institute"/>
            <person name="Jimenez D.J."/>
            <person name="Hector R.E."/>
            <person name="Riley R."/>
            <person name="Sun H."/>
            <person name="Grigoriev I.V."/>
            <person name="Van Elsas J.D."/>
            <person name="Nichols N.N."/>
        </authorList>
    </citation>
    <scope>NUCLEOTIDE SEQUENCE [LARGE SCALE GENOMIC DNA]</scope>
    <source>
        <strain evidence="2 3">NRRL 30616</strain>
    </source>
</reference>
<proteinExistence type="predicted"/>